<keyword evidence="6" id="KW-0964">Secreted</keyword>
<evidence type="ECO:0000313" key="9">
    <source>
        <dbReference type="EMBL" id="CAH2045775.1"/>
    </source>
</evidence>
<proteinExistence type="inferred from homology"/>
<evidence type="ECO:0000256" key="5">
    <source>
        <dbReference type="ARBA" id="ARBA00023157"/>
    </source>
</evidence>
<evidence type="ECO:0000313" key="10">
    <source>
        <dbReference type="Proteomes" id="UP000837857"/>
    </source>
</evidence>
<evidence type="ECO:0000256" key="6">
    <source>
        <dbReference type="RuleBase" id="RU000406"/>
    </source>
</evidence>
<dbReference type="Proteomes" id="UP000837857">
    <property type="component" value="Chromosome 16"/>
</dbReference>
<dbReference type="PIRSF" id="PIRSF018431">
    <property type="entry name" value="Molluscan_insulin_rel_peptide"/>
    <property type="match status" value="1"/>
</dbReference>
<evidence type="ECO:0000256" key="2">
    <source>
        <dbReference type="ARBA" id="ARBA00011207"/>
    </source>
</evidence>
<dbReference type="Pfam" id="PF00049">
    <property type="entry name" value="Insulin"/>
    <property type="match status" value="1"/>
</dbReference>
<comment type="subcellular location">
    <subcellularLocation>
        <location evidence="6">Secreted</location>
    </subcellularLocation>
</comment>
<dbReference type="EMBL" id="OW152828">
    <property type="protein sequence ID" value="CAH2045775.1"/>
    <property type="molecule type" value="Genomic_DNA"/>
</dbReference>
<dbReference type="SMART" id="SM00078">
    <property type="entry name" value="IlGF"/>
    <property type="match status" value="1"/>
</dbReference>
<feature type="domain" description="Insulin-like" evidence="8">
    <location>
        <begin position="37"/>
        <end position="126"/>
    </location>
</feature>
<comment type="subunit">
    <text evidence="2">Heterodimer of a B chain and an A chain linked by two disulfide bonds.</text>
</comment>
<evidence type="ECO:0000259" key="8">
    <source>
        <dbReference type="SMART" id="SM00078"/>
    </source>
</evidence>
<dbReference type="PANTHER" id="PTHR13647">
    <property type="entry name" value="INSULIN-LIKE PEPTIDE 2-RELATED"/>
    <property type="match status" value="1"/>
</dbReference>
<keyword evidence="4 7" id="KW-0732">Signal</keyword>
<dbReference type="Gene3D" id="1.10.100.10">
    <property type="entry name" value="Insulin-like"/>
    <property type="match status" value="1"/>
</dbReference>
<protein>
    <recommendedName>
        <fullName evidence="8">Insulin-like domain-containing protein</fullName>
    </recommendedName>
</protein>
<feature type="chain" id="PRO_5046098471" description="Insulin-like domain-containing protein" evidence="7">
    <location>
        <begin position="21"/>
        <end position="126"/>
    </location>
</feature>
<evidence type="ECO:0000256" key="3">
    <source>
        <dbReference type="ARBA" id="ARBA00022685"/>
    </source>
</evidence>
<name>A0ABN8I112_9NEOP</name>
<reference evidence="9" key="1">
    <citation type="submission" date="2022-03" db="EMBL/GenBank/DDBJ databases">
        <authorList>
            <person name="Martin H S."/>
        </authorList>
    </citation>
    <scope>NUCLEOTIDE SEQUENCE</scope>
</reference>
<dbReference type="InterPro" id="IPR016179">
    <property type="entry name" value="Insulin-like"/>
</dbReference>
<comment type="similarity">
    <text evidence="1 6">Belongs to the insulin family.</text>
</comment>
<dbReference type="PANTHER" id="PTHR13647:SF4">
    <property type="entry name" value="INSULIN-LIKE PEPTIDE 1-RELATED"/>
    <property type="match status" value="1"/>
</dbReference>
<gene>
    <name evidence="9" type="ORF">IPOD504_LOCUS5225</name>
</gene>
<keyword evidence="5" id="KW-1015">Disulfide bond</keyword>
<keyword evidence="10" id="KW-1185">Reference proteome</keyword>
<evidence type="ECO:0000256" key="1">
    <source>
        <dbReference type="ARBA" id="ARBA00009034"/>
    </source>
</evidence>
<sequence length="126" mass="13980">MLRKILAIIVVSLAISTCCAHIGGHISLQDVKDIKPQKFCGPQLANTLALVCYEENAGVGKRSGYKSIYNSIMPSLYKEQEIPYWPWLSAEKARSLGLPSRGKRYVGVVDECCFKACSIDELMSYC</sequence>
<dbReference type="InterPro" id="IPR022352">
    <property type="entry name" value="Ins/IGF/rlx"/>
</dbReference>
<dbReference type="InterPro" id="IPR036438">
    <property type="entry name" value="Insulin-like_sf"/>
</dbReference>
<evidence type="ECO:0000256" key="7">
    <source>
        <dbReference type="SAM" id="SignalP"/>
    </source>
</evidence>
<dbReference type="PROSITE" id="PS00262">
    <property type="entry name" value="INSULIN"/>
    <property type="match status" value="1"/>
</dbReference>
<organism evidence="9 10">
    <name type="scientific">Iphiclides podalirius</name>
    <name type="common">scarce swallowtail</name>
    <dbReference type="NCBI Taxonomy" id="110791"/>
    <lineage>
        <taxon>Eukaryota</taxon>
        <taxon>Metazoa</taxon>
        <taxon>Ecdysozoa</taxon>
        <taxon>Arthropoda</taxon>
        <taxon>Hexapoda</taxon>
        <taxon>Insecta</taxon>
        <taxon>Pterygota</taxon>
        <taxon>Neoptera</taxon>
        <taxon>Endopterygota</taxon>
        <taxon>Lepidoptera</taxon>
        <taxon>Glossata</taxon>
        <taxon>Ditrysia</taxon>
        <taxon>Papilionoidea</taxon>
        <taxon>Papilionidae</taxon>
        <taxon>Papilioninae</taxon>
        <taxon>Iphiclides</taxon>
    </lineage>
</organism>
<feature type="non-terminal residue" evidence="9">
    <location>
        <position position="126"/>
    </location>
</feature>
<evidence type="ECO:0000256" key="4">
    <source>
        <dbReference type="ARBA" id="ARBA00022729"/>
    </source>
</evidence>
<accession>A0ABN8I112</accession>
<dbReference type="SUPFAM" id="SSF56994">
    <property type="entry name" value="Insulin-like"/>
    <property type="match status" value="1"/>
</dbReference>
<feature type="signal peptide" evidence="7">
    <location>
        <begin position="1"/>
        <end position="20"/>
    </location>
</feature>
<keyword evidence="3" id="KW-0165">Cleavage on pair of basic residues</keyword>
<dbReference type="PRINTS" id="PR00276">
    <property type="entry name" value="INSULINFAMLY"/>
</dbReference>
<dbReference type="InterPro" id="IPR022353">
    <property type="entry name" value="Insulin_CS"/>
</dbReference>